<dbReference type="PIRSF" id="PIRSF004793">
    <property type="entry name" value="UCP004793"/>
    <property type="match status" value="1"/>
</dbReference>
<evidence type="ECO:0000256" key="3">
    <source>
        <dbReference type="ARBA" id="ARBA00022679"/>
    </source>
</evidence>
<dbReference type="RefSeq" id="WP_411914967.1">
    <property type="nucleotide sequence ID" value="NZ_BAAFSF010000001.1"/>
</dbReference>
<dbReference type="InterPro" id="IPR050338">
    <property type="entry name" value="DisA"/>
</dbReference>
<keyword evidence="6 10" id="KW-0547">Nucleotide-binding</keyword>
<keyword evidence="4 10" id="KW-0812">Transmembrane</keyword>
<dbReference type="PANTHER" id="PTHR34185:SF1">
    <property type="entry name" value="DIADENYLATE CYCLASE"/>
    <property type="match status" value="1"/>
</dbReference>
<keyword evidence="2 10" id="KW-1003">Cell membrane</keyword>
<dbReference type="Pfam" id="PF02457">
    <property type="entry name" value="DAC"/>
    <property type="match status" value="1"/>
</dbReference>
<comment type="catalytic activity">
    <reaction evidence="1 10">
        <text>2 ATP = 3',3'-c-di-AMP + 2 diphosphate</text>
        <dbReference type="Rhea" id="RHEA:35655"/>
        <dbReference type="ChEBI" id="CHEBI:30616"/>
        <dbReference type="ChEBI" id="CHEBI:33019"/>
        <dbReference type="ChEBI" id="CHEBI:71500"/>
        <dbReference type="EC" id="2.7.7.85"/>
    </reaction>
</comment>
<dbReference type="InterPro" id="IPR034701">
    <property type="entry name" value="CdaA"/>
</dbReference>
<dbReference type="Pfam" id="PF19293">
    <property type="entry name" value="CdaA_N"/>
    <property type="match status" value="1"/>
</dbReference>
<dbReference type="InterPro" id="IPR045585">
    <property type="entry name" value="CdaA_N"/>
</dbReference>
<keyword evidence="7 10" id="KW-0067">ATP-binding</keyword>
<gene>
    <name evidence="12" type="primary">cdaA</name>
    <name evidence="10" type="synonym">dacA</name>
    <name evidence="12" type="ORF">Tsumi_02560</name>
</gene>
<keyword evidence="5 10" id="KW-0548">Nucleotidyltransferase</keyword>
<evidence type="ECO:0000256" key="10">
    <source>
        <dbReference type="HAMAP-Rule" id="MF_01499"/>
    </source>
</evidence>
<evidence type="ECO:0000256" key="2">
    <source>
        <dbReference type="ARBA" id="ARBA00022475"/>
    </source>
</evidence>
<dbReference type="Proteomes" id="UP001628220">
    <property type="component" value="Unassembled WGS sequence"/>
</dbReference>
<dbReference type="HAMAP" id="MF_01499">
    <property type="entry name" value="DacA"/>
    <property type="match status" value="1"/>
</dbReference>
<dbReference type="NCBIfam" id="TIGR00159">
    <property type="entry name" value="diadenylate cyclase CdaA"/>
    <property type="match status" value="1"/>
</dbReference>
<protein>
    <recommendedName>
        <fullName evidence="10">Diadenylate cyclase</fullName>
        <shortName evidence="10">DAC</shortName>
        <ecNumber evidence="10">2.7.7.85</ecNumber>
    </recommendedName>
    <alternativeName>
        <fullName evidence="10">Cyclic-di-AMP synthase</fullName>
        <shortName evidence="10">c-di-AMP synthase</shortName>
    </alternativeName>
</protein>
<keyword evidence="8 10" id="KW-1133">Transmembrane helix</keyword>
<name>A0ABQ0E0A3_9PORP</name>
<dbReference type="Gene3D" id="3.40.1700.10">
    <property type="entry name" value="DNA integrity scanning protein, DisA, N-terminal domain"/>
    <property type="match status" value="1"/>
</dbReference>
<evidence type="ECO:0000313" key="12">
    <source>
        <dbReference type="EMBL" id="GAB1251152.1"/>
    </source>
</evidence>
<dbReference type="EC" id="2.7.7.85" evidence="10"/>
<feature type="domain" description="DAC" evidence="11">
    <location>
        <begin position="81"/>
        <end position="248"/>
    </location>
</feature>
<sequence length="264" mass="29614">MMLLWLQFSFKDAVDIFLVAVSLYYIYHVLKSSGSKTLFMGIITFFLIWVLVSKILQMQLMGSILDMFISVGAISLVIIFQEEIRRFLFTLGSTKRWSFLWSLFHNDATEESEEQSRIVASIVLACLNMSRKKTGALIVIQESMDLAGYIHTGEMFNSEVNARLIENIFFKNSPLHDGAMIISDGMIRAAGCILPVATGRDLNKDLGLRHRSALGLAQETDAKVIIVSEERGKVSFAQNGVLHVDISLEELRQALEKTSLIGIE</sequence>
<evidence type="ECO:0000256" key="8">
    <source>
        <dbReference type="ARBA" id="ARBA00022989"/>
    </source>
</evidence>
<evidence type="ECO:0000313" key="13">
    <source>
        <dbReference type="Proteomes" id="UP001628220"/>
    </source>
</evidence>
<comment type="similarity">
    <text evidence="10">Belongs to the adenylate cyclase family. DacA/CdaA subfamily.</text>
</comment>
<comment type="subunit">
    <text evidence="10">Probably a homodimer.</text>
</comment>
<organism evidence="12 13">
    <name type="scientific">Porphyromonas miyakawae</name>
    <dbReference type="NCBI Taxonomy" id="3137470"/>
    <lineage>
        <taxon>Bacteria</taxon>
        <taxon>Pseudomonadati</taxon>
        <taxon>Bacteroidota</taxon>
        <taxon>Bacteroidia</taxon>
        <taxon>Bacteroidales</taxon>
        <taxon>Porphyromonadaceae</taxon>
        <taxon>Porphyromonas</taxon>
    </lineage>
</organism>
<comment type="caution">
    <text evidence="10">Lacks conserved residue(s) required for the propagation of feature annotation.</text>
</comment>
<accession>A0ABQ0E0A3</accession>
<evidence type="ECO:0000259" key="11">
    <source>
        <dbReference type="PROSITE" id="PS51794"/>
    </source>
</evidence>
<comment type="function">
    <text evidence="10">Catalyzes the condensation of 2 ATP molecules into cyclic di-AMP (c-di-AMP), a second messenger used to regulate differing processes in different bacteria.</text>
</comment>
<keyword evidence="3 10" id="KW-0808">Transferase</keyword>
<evidence type="ECO:0000256" key="4">
    <source>
        <dbReference type="ARBA" id="ARBA00022692"/>
    </source>
</evidence>
<proteinExistence type="inferred from homology"/>
<keyword evidence="9 10" id="KW-0472">Membrane</keyword>
<feature type="transmembrane region" description="Helical" evidence="10">
    <location>
        <begin position="12"/>
        <end position="30"/>
    </location>
</feature>
<evidence type="ECO:0000256" key="1">
    <source>
        <dbReference type="ARBA" id="ARBA00000877"/>
    </source>
</evidence>
<dbReference type="InterPro" id="IPR003390">
    <property type="entry name" value="DNA_integrity_scan_DisA_N"/>
</dbReference>
<dbReference type="PROSITE" id="PS51794">
    <property type="entry name" value="DAC"/>
    <property type="match status" value="1"/>
</dbReference>
<evidence type="ECO:0000256" key="9">
    <source>
        <dbReference type="ARBA" id="ARBA00023136"/>
    </source>
</evidence>
<evidence type="ECO:0000256" key="7">
    <source>
        <dbReference type="ARBA" id="ARBA00022840"/>
    </source>
</evidence>
<dbReference type="EMBL" id="BAAFSF010000001">
    <property type="protein sequence ID" value="GAB1251152.1"/>
    <property type="molecule type" value="Genomic_DNA"/>
</dbReference>
<dbReference type="PANTHER" id="PTHR34185">
    <property type="entry name" value="DIADENYLATE CYCLASE"/>
    <property type="match status" value="1"/>
</dbReference>
<dbReference type="InterPro" id="IPR036888">
    <property type="entry name" value="DNA_integrity_DisA_N_sf"/>
</dbReference>
<evidence type="ECO:0000256" key="6">
    <source>
        <dbReference type="ARBA" id="ARBA00022741"/>
    </source>
</evidence>
<evidence type="ECO:0000256" key="5">
    <source>
        <dbReference type="ARBA" id="ARBA00022695"/>
    </source>
</evidence>
<keyword evidence="13" id="KW-1185">Reference proteome</keyword>
<feature type="transmembrane region" description="Helical" evidence="10">
    <location>
        <begin position="37"/>
        <end position="56"/>
    </location>
</feature>
<dbReference type="SUPFAM" id="SSF143597">
    <property type="entry name" value="YojJ-like"/>
    <property type="match status" value="1"/>
</dbReference>
<dbReference type="InterPro" id="IPR014046">
    <property type="entry name" value="C-di-AMP_synthase"/>
</dbReference>
<comment type="caution">
    <text evidence="12">The sequence shown here is derived from an EMBL/GenBank/DDBJ whole genome shotgun (WGS) entry which is preliminary data.</text>
</comment>
<feature type="transmembrane region" description="Helical" evidence="10">
    <location>
        <begin position="62"/>
        <end position="80"/>
    </location>
</feature>
<reference evidence="12 13" key="1">
    <citation type="journal article" date="2025" name="Int. J. Syst. Evol. Microbiol.">
        <title>Desulfovibrio falkowii sp. nov., Porphyromonas miyakawae sp. nov., Mediterraneibacter flintii sp. nov. and Owariibacterium komagatae gen. nov., sp. nov., isolated from human faeces.</title>
        <authorList>
            <person name="Hamaguchi T."/>
            <person name="Ohara M."/>
            <person name="Hisatomi A."/>
            <person name="Sekiguchi K."/>
            <person name="Takeda J.I."/>
            <person name="Ueyama J."/>
            <person name="Ito M."/>
            <person name="Nishiwaki H."/>
            <person name="Ogi T."/>
            <person name="Hirayama M."/>
            <person name="Ohkuma M."/>
            <person name="Sakamoto M."/>
            <person name="Ohno K."/>
        </authorList>
    </citation>
    <scope>NUCLEOTIDE SEQUENCE [LARGE SCALE GENOMIC DNA]</scope>
    <source>
        <strain evidence="12 13">13CB11C</strain>
    </source>
</reference>